<keyword evidence="4" id="KW-1185">Reference proteome</keyword>
<gene>
    <name evidence="3" type="ORF">OLEA9_A001484</name>
</gene>
<sequence>MESLLHFLDANEDRMARKVVMHKRLDGGLEAPRNSLEIPLETSYSLCAARESIPYAYHKKKEFEKNCYSNEAPMKKLISEEISKRPNTRQNAPSIVARLMGVDMLPFDSKPASKASEMKNETPESNFLKKQWSGTNSGLNPENILKRRNYRSSRKNLKHGKLHGLRNVQRLRNLAVLQAS</sequence>
<dbReference type="OrthoDB" id="446244at2759"/>
<comment type="caution">
    <text evidence="3">The sequence shown here is derived from an EMBL/GenBank/DDBJ whole genome shotgun (WGS) entry which is preliminary data.</text>
</comment>
<feature type="domain" description="DUF3741" evidence="2">
    <location>
        <begin position="92"/>
        <end position="106"/>
    </location>
</feature>
<reference evidence="3 4" key="1">
    <citation type="submission" date="2019-12" db="EMBL/GenBank/DDBJ databases">
        <authorList>
            <person name="Alioto T."/>
            <person name="Alioto T."/>
            <person name="Gomez Garrido J."/>
        </authorList>
    </citation>
    <scope>NUCLEOTIDE SEQUENCE [LARGE SCALE GENOMIC DNA]</scope>
</reference>
<proteinExistence type="predicted"/>
<name>A0A8S0TSM2_OLEEU</name>
<dbReference type="PANTHER" id="PTHR40836">
    <property type="entry name" value="RB1-INDUCIBLE COILED-COIL PROTEIN"/>
    <property type="match status" value="1"/>
</dbReference>
<feature type="region of interest" description="Disordered" evidence="1">
    <location>
        <begin position="111"/>
        <end position="133"/>
    </location>
</feature>
<evidence type="ECO:0000313" key="4">
    <source>
        <dbReference type="Proteomes" id="UP000594638"/>
    </source>
</evidence>
<protein>
    <recommendedName>
        <fullName evidence="2">DUF3741 domain-containing protein</fullName>
    </recommendedName>
</protein>
<dbReference type="PANTHER" id="PTHR40836:SF4">
    <property type="entry name" value="RB1-INDUCIBLE COILED-COIL PROTEIN"/>
    <property type="match status" value="1"/>
</dbReference>
<evidence type="ECO:0000256" key="1">
    <source>
        <dbReference type="SAM" id="MobiDB-lite"/>
    </source>
</evidence>
<evidence type="ECO:0000259" key="2">
    <source>
        <dbReference type="Pfam" id="PF14383"/>
    </source>
</evidence>
<dbReference type="Proteomes" id="UP000594638">
    <property type="component" value="Unassembled WGS sequence"/>
</dbReference>
<dbReference type="EMBL" id="CACTIH010007283">
    <property type="protein sequence ID" value="CAA3007722.1"/>
    <property type="molecule type" value="Genomic_DNA"/>
</dbReference>
<dbReference type="AlphaFoldDB" id="A0A8S0TSM2"/>
<dbReference type="Gramene" id="OE9A001484T1">
    <property type="protein sequence ID" value="OE9A001484C1"/>
    <property type="gene ID" value="OE9A001484"/>
</dbReference>
<accession>A0A8S0TSM2</accession>
<dbReference type="InterPro" id="IPR032795">
    <property type="entry name" value="DUF3741-assoc"/>
</dbReference>
<dbReference type="Pfam" id="PF14383">
    <property type="entry name" value="VARLMGL"/>
    <property type="match status" value="1"/>
</dbReference>
<evidence type="ECO:0000313" key="3">
    <source>
        <dbReference type="EMBL" id="CAA3007722.1"/>
    </source>
</evidence>
<organism evidence="3 4">
    <name type="scientific">Olea europaea subsp. europaea</name>
    <dbReference type="NCBI Taxonomy" id="158383"/>
    <lineage>
        <taxon>Eukaryota</taxon>
        <taxon>Viridiplantae</taxon>
        <taxon>Streptophyta</taxon>
        <taxon>Embryophyta</taxon>
        <taxon>Tracheophyta</taxon>
        <taxon>Spermatophyta</taxon>
        <taxon>Magnoliopsida</taxon>
        <taxon>eudicotyledons</taxon>
        <taxon>Gunneridae</taxon>
        <taxon>Pentapetalae</taxon>
        <taxon>asterids</taxon>
        <taxon>lamiids</taxon>
        <taxon>Lamiales</taxon>
        <taxon>Oleaceae</taxon>
        <taxon>Oleeae</taxon>
        <taxon>Olea</taxon>
    </lineage>
</organism>